<feature type="compositionally biased region" description="Polar residues" evidence="2">
    <location>
        <begin position="137"/>
        <end position="147"/>
    </location>
</feature>
<gene>
    <name evidence="3" type="ORF">KAT72_00550</name>
</gene>
<comment type="caution">
    <text evidence="3">The sequence shown here is derived from an EMBL/GenBank/DDBJ whole genome shotgun (WGS) entry which is preliminary data.</text>
</comment>
<proteinExistence type="predicted"/>
<organism evidence="3 4">
    <name type="scientific">Aeromonas popoffii</name>
    <dbReference type="NCBI Taxonomy" id="70856"/>
    <lineage>
        <taxon>Bacteria</taxon>
        <taxon>Pseudomonadati</taxon>
        <taxon>Pseudomonadota</taxon>
        <taxon>Gammaproteobacteria</taxon>
        <taxon>Aeromonadales</taxon>
        <taxon>Aeromonadaceae</taxon>
        <taxon>Aeromonas</taxon>
    </lineage>
</organism>
<reference evidence="3 4" key="1">
    <citation type="submission" date="2021-04" db="EMBL/GenBank/DDBJ databases">
        <title>Draft Genome of Aeromonas popoffii ID682, isolated from a natural water source in Idaho.</title>
        <authorList>
            <person name="Testerman T."/>
            <person name="Graf J."/>
        </authorList>
    </citation>
    <scope>NUCLEOTIDE SEQUENCE [LARGE SCALE GENOMIC DNA]</scope>
    <source>
        <strain evidence="3 4">ID682</strain>
    </source>
</reference>
<accession>A0ABS5GKA1</accession>
<evidence type="ECO:0000313" key="4">
    <source>
        <dbReference type="Proteomes" id="UP000675653"/>
    </source>
</evidence>
<evidence type="ECO:0000256" key="2">
    <source>
        <dbReference type="SAM" id="MobiDB-lite"/>
    </source>
</evidence>
<protein>
    <submittedName>
        <fullName evidence="3">Uncharacterized protein</fullName>
    </submittedName>
</protein>
<dbReference type="EMBL" id="JAGRZL010000002">
    <property type="protein sequence ID" value="MBR7627561.1"/>
    <property type="molecule type" value="Genomic_DNA"/>
</dbReference>
<feature type="region of interest" description="Disordered" evidence="2">
    <location>
        <begin position="35"/>
        <end position="59"/>
    </location>
</feature>
<feature type="region of interest" description="Disordered" evidence="2">
    <location>
        <begin position="124"/>
        <end position="147"/>
    </location>
</feature>
<evidence type="ECO:0000313" key="3">
    <source>
        <dbReference type="EMBL" id="MBR7627561.1"/>
    </source>
</evidence>
<keyword evidence="1" id="KW-0175">Coiled coil</keyword>
<dbReference type="RefSeq" id="WP_212512399.1">
    <property type="nucleotide sequence ID" value="NZ_CAWQDX010000041.1"/>
</dbReference>
<evidence type="ECO:0000256" key="1">
    <source>
        <dbReference type="SAM" id="Coils"/>
    </source>
</evidence>
<feature type="coiled-coil region" evidence="1">
    <location>
        <begin position="78"/>
        <end position="105"/>
    </location>
</feature>
<name>A0ABS5GKA1_9GAMM</name>
<dbReference type="Proteomes" id="UP000675653">
    <property type="component" value="Unassembled WGS sequence"/>
</dbReference>
<keyword evidence="4" id="KW-1185">Reference proteome</keyword>
<sequence length="147" mass="16312">MIIGAAQYQLVQPSQVAGQSRAQFGEQQKSIKLAEDKVTLNGSHGDASPTYDRSGLVRKEPERSLTQIALEHLSAQRIGLSKEKLEELEQQKKEVEANTDLSDQERQKLLADLDLQKEALIKEAIERRQTGDDEEQQSNPSSGNAAE</sequence>